<keyword evidence="11" id="KW-0812">Transmembrane</keyword>
<dbReference type="Gene3D" id="3.90.550.10">
    <property type="entry name" value="Spore Coat Polysaccharide Biosynthesis Protein SpsA, Chain A"/>
    <property type="match status" value="1"/>
</dbReference>
<keyword evidence="11" id="KW-0472">Membrane</keyword>
<dbReference type="Pfam" id="PF01066">
    <property type="entry name" value="CDP-OH_P_transf"/>
    <property type="match status" value="1"/>
</dbReference>
<dbReference type="PANTHER" id="PTHR43584:SF8">
    <property type="entry name" value="N-ACETYLMURAMATE ALPHA-1-PHOSPHATE URIDYLYLTRANSFERASE"/>
    <property type="match status" value="1"/>
</dbReference>
<dbReference type="InterPro" id="IPR050065">
    <property type="entry name" value="GlmU-like"/>
</dbReference>
<evidence type="ECO:0000256" key="10">
    <source>
        <dbReference type="RuleBase" id="RU003750"/>
    </source>
</evidence>
<dbReference type="PROSITE" id="PS00379">
    <property type="entry name" value="CDP_ALCOHOL_P_TRANSF"/>
    <property type="match status" value="1"/>
</dbReference>
<evidence type="ECO:0000313" key="13">
    <source>
        <dbReference type="EMBL" id="AIF24925.1"/>
    </source>
</evidence>
<dbReference type="GO" id="GO:0016779">
    <property type="term" value="F:nucleotidyltransferase activity"/>
    <property type="evidence" value="ECO:0007669"/>
    <property type="project" value="UniProtKB-KW"/>
</dbReference>
<dbReference type="EMBL" id="KF901276">
    <property type="protein sequence ID" value="AIF24925.1"/>
    <property type="molecule type" value="Genomic_DNA"/>
</dbReference>
<dbReference type="AlphaFoldDB" id="A0A075IAZ1"/>
<protein>
    <recommendedName>
        <fullName evidence="6">Bifunctional IPC transferase and DIPP synthase</fullName>
        <ecNumber evidence="4">2.7.7.74</ecNumber>
        <ecNumber evidence="5">2.7.8.34</ecNumber>
    </recommendedName>
</protein>
<evidence type="ECO:0000256" key="1">
    <source>
        <dbReference type="ARBA" id="ARBA00000729"/>
    </source>
</evidence>
<keyword evidence="7 10" id="KW-0808">Transferase</keyword>
<sequence length="480" mass="54630">MKALIIAAGQGTRLRSVVDTKPLASLLGLCLIERVILTAKKSGIKEFEIVVGYHGENIREQLSDGKKYGVKIRYIQNDQWTRGNAISVLKARDRFKESFVLLMADHNYDHRILNELLKTKIKKDECILCVDKNPKNYLNIDDATKVLTIDHRIETIGKKLSDYNCIDTGIFICNPVIFDALEQSISNGDEGLSGAISILAQRRKMRYMLLEDNFWIDVDDKIDRNNAELLICNKLKKNTDGPISTILNRPLSLRLSKILLKTRITPNQISVLSFVIGLVGASFFFLGEYFYLVLGGILIHIHSIVDGCDGEVARLKLRQTNYGGWLDSVLDRYVDAIIVFGLVYGYWSINGDITIWVLGFFAMIGSFLNSYTADKYDLNFTMSMNIGSHQIRIGRDMRLLLITIGALTNQILIILIILAVITNFEALRRLVMFRNKLDDDMQTVNKEFTNELDEDMQTVNKKFTNKLDKDMQTVNKKFTN</sequence>
<evidence type="ECO:0000256" key="7">
    <source>
        <dbReference type="ARBA" id="ARBA00022679"/>
    </source>
</evidence>
<evidence type="ECO:0000256" key="4">
    <source>
        <dbReference type="ARBA" id="ARBA00012504"/>
    </source>
</evidence>
<comment type="similarity">
    <text evidence="10">Belongs to the CDP-alcohol phosphatidyltransferase class-I family.</text>
</comment>
<evidence type="ECO:0000259" key="12">
    <source>
        <dbReference type="Pfam" id="PF00483"/>
    </source>
</evidence>
<accession>A0A075IAZ1</accession>
<evidence type="ECO:0000256" key="11">
    <source>
        <dbReference type="SAM" id="Phobius"/>
    </source>
</evidence>
<dbReference type="EC" id="2.7.7.74" evidence="4"/>
<comment type="catalytic activity">
    <reaction evidence="9">
        <text>CDP-1L-myo-inositol + 1D-myo-inositol 3-phosphate = bis(1L-myo-inositol) 3,1'-phosphate 1-phosphate + CMP + H(+)</text>
        <dbReference type="Rhea" id="RHEA:31327"/>
        <dbReference type="ChEBI" id="CHEBI:15378"/>
        <dbReference type="ChEBI" id="CHEBI:58401"/>
        <dbReference type="ChEBI" id="CHEBI:60377"/>
        <dbReference type="ChEBI" id="CHEBI:62573"/>
        <dbReference type="ChEBI" id="CHEBI:62576"/>
        <dbReference type="EC" id="2.7.8.34"/>
    </reaction>
</comment>
<comment type="similarity">
    <text evidence="2">In the C-terminal section; belongs to the CDP-alcohol phosphatidyltransferase class-I family.</text>
</comment>
<dbReference type="InterPro" id="IPR043130">
    <property type="entry name" value="CDP-OH_PTrfase_TM_dom"/>
</dbReference>
<dbReference type="GO" id="GO:0016780">
    <property type="term" value="F:phosphotransferase activity, for other substituted phosphate groups"/>
    <property type="evidence" value="ECO:0007669"/>
    <property type="project" value="InterPro"/>
</dbReference>
<comment type="similarity">
    <text evidence="3">In the N-terminal section; belongs to the MobA family.</text>
</comment>
<dbReference type="InterPro" id="IPR000462">
    <property type="entry name" value="CDP-OH_P_trans"/>
</dbReference>
<reference evidence="13" key="1">
    <citation type="journal article" date="2014" name="Genome Biol. Evol.">
        <title>Pangenome evidence for extensive interdomain horizontal transfer affecting lineage core and shell genes in uncultured planktonic thaumarchaeota and euryarchaeota.</title>
        <authorList>
            <person name="Deschamps P."/>
            <person name="Zivanovic Y."/>
            <person name="Moreira D."/>
            <person name="Rodriguez-Valera F."/>
            <person name="Lopez-Garcia P."/>
        </authorList>
    </citation>
    <scope>NUCLEOTIDE SEQUENCE</scope>
</reference>
<comment type="catalytic activity">
    <reaction evidence="1">
        <text>1D-myo-inositol 3-phosphate + CTP + H(+) = CDP-1L-myo-inositol + diphosphate</text>
        <dbReference type="Rhea" id="RHEA:30647"/>
        <dbReference type="ChEBI" id="CHEBI:15378"/>
        <dbReference type="ChEBI" id="CHEBI:33019"/>
        <dbReference type="ChEBI" id="CHEBI:37563"/>
        <dbReference type="ChEBI" id="CHEBI:58401"/>
        <dbReference type="ChEBI" id="CHEBI:62573"/>
        <dbReference type="EC" id="2.7.7.74"/>
    </reaction>
</comment>
<feature type="domain" description="Nucleotidyl transferase" evidence="12">
    <location>
        <begin position="2"/>
        <end position="218"/>
    </location>
</feature>
<name>A0A075IAZ1_9ARCH</name>
<proteinExistence type="inferred from homology"/>
<dbReference type="InterPro" id="IPR048254">
    <property type="entry name" value="CDP_ALCOHOL_P_TRANSF_CS"/>
</dbReference>
<keyword evidence="11" id="KW-1133">Transmembrane helix</keyword>
<dbReference type="EC" id="2.7.8.34" evidence="5"/>
<feature type="transmembrane region" description="Helical" evidence="11">
    <location>
        <begin position="353"/>
        <end position="372"/>
    </location>
</feature>
<organism evidence="13">
    <name type="scientific">uncultured marine thaumarchaeote SAT1000_41_C02</name>
    <dbReference type="NCBI Taxonomy" id="1456409"/>
    <lineage>
        <taxon>Archaea</taxon>
        <taxon>Nitrososphaerota</taxon>
        <taxon>environmental samples</taxon>
    </lineage>
</organism>
<keyword evidence="8" id="KW-0548">Nucleotidyltransferase</keyword>
<dbReference type="PANTHER" id="PTHR43584">
    <property type="entry name" value="NUCLEOTIDYL TRANSFERASE"/>
    <property type="match status" value="1"/>
</dbReference>
<evidence type="ECO:0000256" key="3">
    <source>
        <dbReference type="ARBA" id="ARBA00007897"/>
    </source>
</evidence>
<dbReference type="GO" id="GO:0008654">
    <property type="term" value="P:phospholipid biosynthetic process"/>
    <property type="evidence" value="ECO:0007669"/>
    <property type="project" value="InterPro"/>
</dbReference>
<evidence type="ECO:0000256" key="9">
    <source>
        <dbReference type="ARBA" id="ARBA00049235"/>
    </source>
</evidence>
<dbReference type="Gene3D" id="1.20.120.1760">
    <property type="match status" value="1"/>
</dbReference>
<feature type="transmembrane region" description="Helical" evidence="11">
    <location>
        <begin position="399"/>
        <end position="421"/>
    </location>
</feature>
<dbReference type="InterPro" id="IPR005835">
    <property type="entry name" value="NTP_transferase_dom"/>
</dbReference>
<dbReference type="GO" id="GO:0016020">
    <property type="term" value="C:membrane"/>
    <property type="evidence" value="ECO:0007669"/>
    <property type="project" value="InterPro"/>
</dbReference>
<evidence type="ECO:0000256" key="5">
    <source>
        <dbReference type="ARBA" id="ARBA00013268"/>
    </source>
</evidence>
<feature type="transmembrane region" description="Helical" evidence="11">
    <location>
        <begin position="264"/>
        <end position="283"/>
    </location>
</feature>
<dbReference type="Pfam" id="PF00483">
    <property type="entry name" value="NTP_transferase"/>
    <property type="match status" value="1"/>
</dbReference>
<dbReference type="CDD" id="cd02523">
    <property type="entry name" value="PC_cytidylyltransferase"/>
    <property type="match status" value="1"/>
</dbReference>
<dbReference type="InterPro" id="IPR029044">
    <property type="entry name" value="Nucleotide-diphossugar_trans"/>
</dbReference>
<evidence type="ECO:0000256" key="6">
    <source>
        <dbReference type="ARBA" id="ARBA00018322"/>
    </source>
</evidence>
<dbReference type="SUPFAM" id="SSF53448">
    <property type="entry name" value="Nucleotide-diphospho-sugar transferases"/>
    <property type="match status" value="1"/>
</dbReference>
<evidence type="ECO:0000256" key="2">
    <source>
        <dbReference type="ARBA" id="ARBA00006982"/>
    </source>
</evidence>
<evidence type="ECO:0000256" key="8">
    <source>
        <dbReference type="ARBA" id="ARBA00022695"/>
    </source>
</evidence>